<dbReference type="AlphaFoldDB" id="A0AAU7F5E6"/>
<sequence>MKKSTIKTLPLTACTLAMTALASMAAHAQSDPLKAFPAAEPGYQRIVIKLPPVKNPDLYRVQLIPGKVIDADCNTRGLRGEIDEETVKGWGYNYWKVEKVGPGPTTMMACPPGTSSRKFVPVYSDDDLIRYNSKLPVVVYVPNDVELRYKIWRAPEKAKVGSVE</sequence>
<keyword evidence="3" id="KW-0722">Serine protease inhibitor</keyword>
<evidence type="ECO:0000256" key="1">
    <source>
        <dbReference type="ARBA" id="ARBA00010558"/>
    </source>
</evidence>
<dbReference type="SUPFAM" id="SSF49772">
    <property type="entry name" value="Ecotin, trypsin inhibitor"/>
    <property type="match status" value="1"/>
</dbReference>
<protein>
    <submittedName>
        <fullName evidence="3">Serine protease inhibitor ecotin</fullName>
    </submittedName>
</protein>
<dbReference type="PIRSF" id="PIRSF006865">
    <property type="entry name" value="Prot_inh_ecotin"/>
    <property type="match status" value="1"/>
</dbReference>
<dbReference type="InterPro" id="IPR036198">
    <property type="entry name" value="Ecotin_sf"/>
</dbReference>
<dbReference type="PANTHER" id="PTHR35890">
    <property type="match status" value="1"/>
</dbReference>
<gene>
    <name evidence="3" type="primary">eco</name>
    <name evidence="3" type="ORF">ABHF33_09465</name>
</gene>
<feature type="chain" id="PRO_5043963836" evidence="2">
    <location>
        <begin position="29"/>
        <end position="164"/>
    </location>
</feature>
<dbReference type="NCBIfam" id="NF002987">
    <property type="entry name" value="PRK03719.1"/>
    <property type="match status" value="1"/>
</dbReference>
<organism evidence="3">
    <name type="scientific">Chitinibacter mangrovi</name>
    <dbReference type="NCBI Taxonomy" id="3153927"/>
    <lineage>
        <taxon>Bacteria</taxon>
        <taxon>Pseudomonadati</taxon>
        <taxon>Pseudomonadota</taxon>
        <taxon>Betaproteobacteria</taxon>
        <taxon>Neisseriales</taxon>
        <taxon>Chitinibacteraceae</taxon>
        <taxon>Chitinibacter</taxon>
    </lineage>
</organism>
<evidence type="ECO:0000313" key="3">
    <source>
        <dbReference type="EMBL" id="XBL99306.1"/>
    </source>
</evidence>
<reference evidence="3" key="1">
    <citation type="submission" date="2024-05" db="EMBL/GenBank/DDBJ databases">
        <authorList>
            <person name="Yang L."/>
            <person name="Pan L."/>
        </authorList>
    </citation>
    <scope>NUCLEOTIDE SEQUENCE</scope>
    <source>
        <strain evidence="3">FCG-7</strain>
    </source>
</reference>
<evidence type="ECO:0000256" key="2">
    <source>
        <dbReference type="SAM" id="SignalP"/>
    </source>
</evidence>
<keyword evidence="2" id="KW-0732">Signal</keyword>
<dbReference type="Gene3D" id="2.60.40.550">
    <property type="entry name" value="Ecotin"/>
    <property type="match status" value="1"/>
</dbReference>
<proteinExistence type="inferred from homology"/>
<dbReference type="RefSeq" id="WP_348943736.1">
    <property type="nucleotide sequence ID" value="NZ_CP157355.1"/>
</dbReference>
<keyword evidence="3" id="KW-0646">Protease inhibitor</keyword>
<accession>A0AAU7F5E6</accession>
<dbReference type="InterPro" id="IPR005658">
    <property type="entry name" value="Prot_inh_ecotin"/>
</dbReference>
<dbReference type="PANTHER" id="PTHR35890:SF3">
    <property type="entry name" value="ECOTIN"/>
    <property type="match status" value="1"/>
</dbReference>
<comment type="similarity">
    <text evidence="1">Belongs to the protease inhibitor I11 (ecotin) family.</text>
</comment>
<feature type="signal peptide" evidence="2">
    <location>
        <begin position="1"/>
        <end position="28"/>
    </location>
</feature>
<dbReference type="Pfam" id="PF03974">
    <property type="entry name" value="Ecotin"/>
    <property type="match status" value="1"/>
</dbReference>
<dbReference type="KEGG" id="cmav:ABHF33_09465"/>
<name>A0AAU7F5E6_9NEIS</name>
<dbReference type="GO" id="GO:0004867">
    <property type="term" value="F:serine-type endopeptidase inhibitor activity"/>
    <property type="evidence" value="ECO:0007669"/>
    <property type="project" value="UniProtKB-KW"/>
</dbReference>
<dbReference type="EMBL" id="CP157355">
    <property type="protein sequence ID" value="XBL99306.1"/>
    <property type="molecule type" value="Genomic_DNA"/>
</dbReference>